<proteinExistence type="predicted"/>
<feature type="compositionally biased region" description="Polar residues" evidence="1">
    <location>
        <begin position="1"/>
        <end position="40"/>
    </location>
</feature>
<accession>A0A397JA52</accession>
<evidence type="ECO:0000256" key="1">
    <source>
        <dbReference type="SAM" id="MobiDB-lite"/>
    </source>
</evidence>
<reference evidence="2 3" key="1">
    <citation type="submission" date="2018-08" db="EMBL/GenBank/DDBJ databases">
        <title>Genome and evolution of the arbuscular mycorrhizal fungus Diversispora epigaea (formerly Glomus versiforme) and its bacterial endosymbionts.</title>
        <authorList>
            <person name="Sun X."/>
            <person name="Fei Z."/>
            <person name="Harrison M."/>
        </authorList>
    </citation>
    <scope>NUCLEOTIDE SEQUENCE [LARGE SCALE GENOMIC DNA]</scope>
    <source>
        <strain evidence="2 3">IT104</strain>
    </source>
</reference>
<gene>
    <name evidence="2" type="ORF">Glove_103g236</name>
</gene>
<sequence>MHENLQTNTIQQEDNSIPNIQTTLHHQQTRDPTSSQQRTQIVMGIGHNTWVPPTGTTNTASDTMNEMNKLK</sequence>
<dbReference type="Proteomes" id="UP000266861">
    <property type="component" value="Unassembled WGS sequence"/>
</dbReference>
<feature type="compositionally biased region" description="Polar residues" evidence="1">
    <location>
        <begin position="54"/>
        <end position="71"/>
    </location>
</feature>
<dbReference type="AlphaFoldDB" id="A0A397JA52"/>
<comment type="caution">
    <text evidence="2">The sequence shown here is derived from an EMBL/GenBank/DDBJ whole genome shotgun (WGS) entry which is preliminary data.</text>
</comment>
<organism evidence="2 3">
    <name type="scientific">Diversispora epigaea</name>
    <dbReference type="NCBI Taxonomy" id="1348612"/>
    <lineage>
        <taxon>Eukaryota</taxon>
        <taxon>Fungi</taxon>
        <taxon>Fungi incertae sedis</taxon>
        <taxon>Mucoromycota</taxon>
        <taxon>Glomeromycotina</taxon>
        <taxon>Glomeromycetes</taxon>
        <taxon>Diversisporales</taxon>
        <taxon>Diversisporaceae</taxon>
        <taxon>Diversispora</taxon>
    </lineage>
</organism>
<keyword evidence="3" id="KW-1185">Reference proteome</keyword>
<feature type="region of interest" description="Disordered" evidence="1">
    <location>
        <begin position="1"/>
        <end position="71"/>
    </location>
</feature>
<name>A0A397JA52_9GLOM</name>
<protein>
    <submittedName>
        <fullName evidence="2">Uncharacterized protein</fullName>
    </submittedName>
</protein>
<evidence type="ECO:0000313" key="3">
    <source>
        <dbReference type="Proteomes" id="UP000266861"/>
    </source>
</evidence>
<evidence type="ECO:0000313" key="2">
    <source>
        <dbReference type="EMBL" id="RHZ82866.1"/>
    </source>
</evidence>
<dbReference type="EMBL" id="PQFF01000096">
    <property type="protein sequence ID" value="RHZ82866.1"/>
    <property type="molecule type" value="Genomic_DNA"/>
</dbReference>
<dbReference type="OrthoDB" id="10442194at2759"/>